<gene>
    <name evidence="1" type="ORF">E6C60_3577</name>
</gene>
<name>A0A4P8XN43_9BACL</name>
<organism evidence="1 2">
    <name type="scientific">Paenibacillus algicola</name>
    <dbReference type="NCBI Taxonomy" id="2565926"/>
    <lineage>
        <taxon>Bacteria</taxon>
        <taxon>Bacillati</taxon>
        <taxon>Bacillota</taxon>
        <taxon>Bacilli</taxon>
        <taxon>Bacillales</taxon>
        <taxon>Paenibacillaceae</taxon>
        <taxon>Paenibacillus</taxon>
    </lineage>
</organism>
<proteinExistence type="predicted"/>
<reference evidence="1 2" key="1">
    <citation type="submission" date="2019-05" db="EMBL/GenBank/DDBJ databases">
        <authorList>
            <person name="Chen C."/>
        </authorList>
    </citation>
    <scope>NUCLEOTIDE SEQUENCE [LARGE SCALE GENOMIC DNA]</scope>
    <source>
        <strain evidence="1 2">HB172198</strain>
    </source>
</reference>
<dbReference type="AlphaFoldDB" id="A0A4P8XN43"/>
<keyword evidence="2" id="KW-1185">Reference proteome</keyword>
<dbReference type="Proteomes" id="UP000300879">
    <property type="component" value="Chromosome"/>
</dbReference>
<protein>
    <submittedName>
        <fullName evidence="1">Uncharacterized protein</fullName>
    </submittedName>
</protein>
<dbReference type="EMBL" id="CP040396">
    <property type="protein sequence ID" value="QCT04287.1"/>
    <property type="molecule type" value="Genomic_DNA"/>
</dbReference>
<sequence>MRAGSSSERWGKAVYFGARDNNLVWRRQHEYDTIHEKG</sequence>
<evidence type="ECO:0000313" key="2">
    <source>
        <dbReference type="Proteomes" id="UP000300879"/>
    </source>
</evidence>
<dbReference type="KEGG" id="palo:E6C60_3577"/>
<evidence type="ECO:0000313" key="1">
    <source>
        <dbReference type="EMBL" id="QCT04287.1"/>
    </source>
</evidence>
<accession>A0A4P8XN43</accession>